<name>A0A0H2R7E3_9AGAM</name>
<dbReference type="AlphaFoldDB" id="A0A0H2R7E3"/>
<dbReference type="Proteomes" id="UP000053477">
    <property type="component" value="Unassembled WGS sequence"/>
</dbReference>
<proteinExistence type="predicted"/>
<reference evidence="2 3" key="1">
    <citation type="submission" date="2015-04" db="EMBL/GenBank/DDBJ databases">
        <title>Complete genome sequence of Schizopora paradoxa KUC8140, a cosmopolitan wood degrader in East Asia.</title>
        <authorList>
            <consortium name="DOE Joint Genome Institute"/>
            <person name="Min B."/>
            <person name="Park H."/>
            <person name="Jang Y."/>
            <person name="Kim J.-J."/>
            <person name="Kim K.H."/>
            <person name="Pangilinan J."/>
            <person name="Lipzen A."/>
            <person name="Riley R."/>
            <person name="Grigoriev I.V."/>
            <person name="Spatafora J.W."/>
            <person name="Choi I.-G."/>
        </authorList>
    </citation>
    <scope>NUCLEOTIDE SEQUENCE [LARGE SCALE GENOMIC DNA]</scope>
    <source>
        <strain evidence="2 3">KUC8140</strain>
    </source>
</reference>
<evidence type="ECO:0000313" key="3">
    <source>
        <dbReference type="Proteomes" id="UP000053477"/>
    </source>
</evidence>
<evidence type="ECO:0000313" key="2">
    <source>
        <dbReference type="EMBL" id="KLO07774.1"/>
    </source>
</evidence>
<gene>
    <name evidence="2" type="ORF">SCHPADRAFT_909175</name>
</gene>
<keyword evidence="3" id="KW-1185">Reference proteome</keyword>
<evidence type="ECO:0000256" key="1">
    <source>
        <dbReference type="SAM" id="MobiDB-lite"/>
    </source>
</evidence>
<accession>A0A0H2R7E3</accession>
<dbReference type="InParanoid" id="A0A0H2R7E3"/>
<organism evidence="2 3">
    <name type="scientific">Schizopora paradoxa</name>
    <dbReference type="NCBI Taxonomy" id="27342"/>
    <lineage>
        <taxon>Eukaryota</taxon>
        <taxon>Fungi</taxon>
        <taxon>Dikarya</taxon>
        <taxon>Basidiomycota</taxon>
        <taxon>Agaricomycotina</taxon>
        <taxon>Agaricomycetes</taxon>
        <taxon>Hymenochaetales</taxon>
        <taxon>Schizoporaceae</taxon>
        <taxon>Schizopora</taxon>
    </lineage>
</organism>
<sequence>MGLEEEKAEFLIAHPDEIEEFDQTLDHQFRPSEKILNVKRNGKLFPSETPDTEKADIEVPMSHRDSIQLYGGPSLEGSVIRSLHKTLDEHQELASETSRYSWETEGSSRVSDADIPVYPGEEDIASTSIEVPSSIQKLDVTPVVLESKTFTSSAASLLKQFWQFSSQESIRKKAATQDLLTSLDVSPVESFKIDTETSEILNITEAIEAEPLDPAILKYCWHLDGDETPRESMDTEVDRSATLEDCVVSHSYTTSKSLDSICFIQRRSTDVTVDDGAYYDVPTKTDDDLVAPHASSPERLTRSDSRDSGTNVNSRRARIDARKSKSASILDSLYLGRQNWNKKRHAKMADKEKAIQEFAKIQRAVFNDFTNTHGSH</sequence>
<feature type="region of interest" description="Disordered" evidence="1">
    <location>
        <begin position="282"/>
        <end position="323"/>
    </location>
</feature>
<protein>
    <submittedName>
        <fullName evidence="2">Uncharacterized protein</fullName>
    </submittedName>
</protein>
<dbReference type="EMBL" id="KQ086121">
    <property type="protein sequence ID" value="KLO07774.1"/>
    <property type="molecule type" value="Genomic_DNA"/>
</dbReference>